<gene>
    <name evidence="5" type="ORF">CPB83DRAFT_857032</name>
</gene>
<dbReference type="Proteomes" id="UP000807306">
    <property type="component" value="Unassembled WGS sequence"/>
</dbReference>
<evidence type="ECO:0000256" key="1">
    <source>
        <dbReference type="ARBA" id="ARBA00005964"/>
    </source>
</evidence>
<dbReference type="InterPro" id="IPR019826">
    <property type="entry name" value="Carboxylesterase_B_AS"/>
</dbReference>
<dbReference type="InterPro" id="IPR029058">
    <property type="entry name" value="AB_hydrolase_fold"/>
</dbReference>
<accession>A0A9P6ECR0</accession>
<dbReference type="InterPro" id="IPR002018">
    <property type="entry name" value="CarbesteraseB"/>
</dbReference>
<keyword evidence="3" id="KW-0732">Signal</keyword>
<feature type="domain" description="Carboxylesterase type B" evidence="4">
    <location>
        <begin position="75"/>
        <end position="519"/>
    </location>
</feature>
<sequence>MVALFLAILSALLTPTLSAPAGISIPHVDPSKILCRLPILQNIWITCPSNGKAALNRQTSLGTANGVEDPNGAYRFAVRYGNAARFQPSSVVTSWDLPNGSNNASALPLACPQPDIDASAYSEDCLSMILYVPPSLTVTSQAPTLVWIHGGSFIVGSSSGAGLDGSKLAIATNSIVAVIQYRLGAPGFLAPNGQTNLAVKDVVTGLNFLKKVLPYFGGSPSKVTLAGQSAGANMIRALLAVPSASSLFRSAILQSDPMNFGFLSPTTYSALKNDFVSRTGCSATDNACLNGLSVAALISASMATFNAGLSISPAAGQAQPIRPVLDGSYIAAPLDSTGTFPPQTKPLLITTVAQEAGWAIYKSFSDPLPEFALPSVCEFSLGSDRTATVLNQQLYQPIPNAGGDPDARAQLQLIGTDQLWKCSGWTFTRSWVQNGGTAYVGQYVVGSTYPGNELVPFCTQSGVVCHQDDIQIVFGTVENPTSAQSALITETQSRYKNFLANGNPNPSGLSAWPAATSSNVHPKLLGGTGEATVGACDPSFWGSSVQYDYQYYHNY</sequence>
<keyword evidence="2 3" id="KW-0378">Hydrolase</keyword>
<evidence type="ECO:0000313" key="5">
    <source>
        <dbReference type="EMBL" id="KAF9527033.1"/>
    </source>
</evidence>
<reference evidence="5" key="1">
    <citation type="submission" date="2020-11" db="EMBL/GenBank/DDBJ databases">
        <authorList>
            <consortium name="DOE Joint Genome Institute"/>
            <person name="Ahrendt S."/>
            <person name="Riley R."/>
            <person name="Andreopoulos W."/>
            <person name="Labutti K."/>
            <person name="Pangilinan J."/>
            <person name="Ruiz-Duenas F.J."/>
            <person name="Barrasa J.M."/>
            <person name="Sanchez-Garcia M."/>
            <person name="Camarero S."/>
            <person name="Miyauchi S."/>
            <person name="Serrano A."/>
            <person name="Linde D."/>
            <person name="Babiker R."/>
            <person name="Drula E."/>
            <person name="Ayuso-Fernandez I."/>
            <person name="Pacheco R."/>
            <person name="Padilla G."/>
            <person name="Ferreira P."/>
            <person name="Barriuso J."/>
            <person name="Kellner H."/>
            <person name="Castanera R."/>
            <person name="Alfaro M."/>
            <person name="Ramirez L."/>
            <person name="Pisabarro A.G."/>
            <person name="Kuo A."/>
            <person name="Tritt A."/>
            <person name="Lipzen A."/>
            <person name="He G."/>
            <person name="Yan M."/>
            <person name="Ng V."/>
            <person name="Cullen D."/>
            <person name="Martin F."/>
            <person name="Rosso M.-N."/>
            <person name="Henrissat B."/>
            <person name="Hibbett D."/>
            <person name="Martinez A.T."/>
            <person name="Grigoriev I.V."/>
        </authorList>
    </citation>
    <scope>NUCLEOTIDE SEQUENCE</scope>
    <source>
        <strain evidence="5">CBS 506.95</strain>
    </source>
</reference>
<name>A0A9P6ECR0_9AGAR</name>
<proteinExistence type="inferred from homology"/>
<dbReference type="AlphaFoldDB" id="A0A9P6ECR0"/>
<dbReference type="OrthoDB" id="408631at2759"/>
<feature type="chain" id="PRO_5040542690" description="Carboxylic ester hydrolase" evidence="3">
    <location>
        <begin position="19"/>
        <end position="555"/>
    </location>
</feature>
<comment type="caution">
    <text evidence="5">The sequence shown here is derived from an EMBL/GenBank/DDBJ whole genome shotgun (WGS) entry which is preliminary data.</text>
</comment>
<dbReference type="EC" id="3.1.1.-" evidence="3"/>
<feature type="signal peptide" evidence="3">
    <location>
        <begin position="1"/>
        <end position="18"/>
    </location>
</feature>
<evidence type="ECO:0000256" key="2">
    <source>
        <dbReference type="ARBA" id="ARBA00022801"/>
    </source>
</evidence>
<evidence type="ECO:0000256" key="3">
    <source>
        <dbReference type="RuleBase" id="RU361235"/>
    </source>
</evidence>
<comment type="similarity">
    <text evidence="1 3">Belongs to the type-B carboxylesterase/lipase family.</text>
</comment>
<dbReference type="PROSITE" id="PS00122">
    <property type="entry name" value="CARBOXYLESTERASE_B_1"/>
    <property type="match status" value="1"/>
</dbReference>
<dbReference type="PANTHER" id="PTHR45570:SF1">
    <property type="entry name" value="CARBOXYLIC ESTER HYDROLASE"/>
    <property type="match status" value="1"/>
</dbReference>
<dbReference type="Pfam" id="PF00135">
    <property type="entry name" value="COesterase"/>
    <property type="match status" value="1"/>
</dbReference>
<dbReference type="GO" id="GO:0016787">
    <property type="term" value="F:hydrolase activity"/>
    <property type="evidence" value="ECO:0007669"/>
    <property type="project" value="UniProtKB-KW"/>
</dbReference>
<evidence type="ECO:0000313" key="6">
    <source>
        <dbReference type="Proteomes" id="UP000807306"/>
    </source>
</evidence>
<protein>
    <recommendedName>
        <fullName evidence="3">Carboxylic ester hydrolase</fullName>
        <ecNumber evidence="3">3.1.1.-</ecNumber>
    </recommendedName>
</protein>
<dbReference type="EMBL" id="MU157865">
    <property type="protein sequence ID" value="KAF9527033.1"/>
    <property type="molecule type" value="Genomic_DNA"/>
</dbReference>
<keyword evidence="6" id="KW-1185">Reference proteome</keyword>
<dbReference type="PANTHER" id="PTHR45570">
    <property type="entry name" value="CARBOXYLIC ESTER HYDROLASE"/>
    <property type="match status" value="1"/>
</dbReference>
<dbReference type="Gene3D" id="3.40.50.1820">
    <property type="entry name" value="alpha/beta hydrolase"/>
    <property type="match status" value="1"/>
</dbReference>
<evidence type="ECO:0000259" key="4">
    <source>
        <dbReference type="Pfam" id="PF00135"/>
    </source>
</evidence>
<organism evidence="5 6">
    <name type="scientific">Crepidotus variabilis</name>
    <dbReference type="NCBI Taxonomy" id="179855"/>
    <lineage>
        <taxon>Eukaryota</taxon>
        <taxon>Fungi</taxon>
        <taxon>Dikarya</taxon>
        <taxon>Basidiomycota</taxon>
        <taxon>Agaricomycotina</taxon>
        <taxon>Agaricomycetes</taxon>
        <taxon>Agaricomycetidae</taxon>
        <taxon>Agaricales</taxon>
        <taxon>Agaricineae</taxon>
        <taxon>Crepidotaceae</taxon>
        <taxon>Crepidotus</taxon>
    </lineage>
</organism>
<dbReference type="SUPFAM" id="SSF53474">
    <property type="entry name" value="alpha/beta-Hydrolases"/>
    <property type="match status" value="1"/>
</dbReference>